<dbReference type="AlphaFoldDB" id="A0A7W4J8X1"/>
<keyword evidence="2" id="KW-1185">Reference proteome</keyword>
<name>A0A7W4J8X1_9PROT</name>
<proteinExistence type="predicted"/>
<dbReference type="EMBL" id="JABEQH010000017">
    <property type="protein sequence ID" value="MBB2176764.1"/>
    <property type="molecule type" value="Genomic_DNA"/>
</dbReference>
<evidence type="ECO:0000313" key="2">
    <source>
        <dbReference type="Proteomes" id="UP000561066"/>
    </source>
</evidence>
<gene>
    <name evidence="1" type="ORF">HLH21_12650</name>
</gene>
<dbReference type="Gene3D" id="3.30.1580.10">
    <property type="entry name" value="Head-to-tail joining protein W"/>
    <property type="match status" value="1"/>
</dbReference>
<dbReference type="RefSeq" id="WP_182944113.1">
    <property type="nucleotide sequence ID" value="NZ_JABEQH010000017.1"/>
</dbReference>
<accession>A0A7W4J8X1</accession>
<dbReference type="InterPro" id="IPR036626">
    <property type="entry name" value="GpW_sf"/>
</dbReference>
<dbReference type="Proteomes" id="UP000561066">
    <property type="component" value="Unassembled WGS sequence"/>
</dbReference>
<organism evidence="1 2">
    <name type="scientific">Gluconacetobacter johannae</name>
    <dbReference type="NCBI Taxonomy" id="112140"/>
    <lineage>
        <taxon>Bacteria</taxon>
        <taxon>Pseudomonadati</taxon>
        <taxon>Pseudomonadota</taxon>
        <taxon>Alphaproteobacteria</taxon>
        <taxon>Acetobacterales</taxon>
        <taxon>Acetobacteraceae</taxon>
        <taxon>Gluconacetobacter</taxon>
    </lineage>
</organism>
<dbReference type="SUPFAM" id="SSF64210">
    <property type="entry name" value="Head-to-tail joining protein W, gpW"/>
    <property type="match status" value="1"/>
</dbReference>
<evidence type="ECO:0000313" key="1">
    <source>
        <dbReference type="EMBL" id="MBB2176764.1"/>
    </source>
</evidence>
<comment type="caution">
    <text evidence="1">The sequence shown here is derived from an EMBL/GenBank/DDBJ whole genome shotgun (WGS) entry which is preliminary data.</text>
</comment>
<protein>
    <submittedName>
        <fullName evidence="1">Phage head-tail adapter protein</fullName>
    </submittedName>
</protein>
<dbReference type="GO" id="GO:0019058">
    <property type="term" value="P:viral life cycle"/>
    <property type="evidence" value="ECO:0007669"/>
    <property type="project" value="InterPro"/>
</dbReference>
<dbReference type="Pfam" id="PF02831">
    <property type="entry name" value="gpW"/>
    <property type="match status" value="1"/>
</dbReference>
<reference evidence="1 2" key="1">
    <citation type="submission" date="2020-04" db="EMBL/GenBank/DDBJ databases">
        <title>Description of novel Gluconacetobacter.</title>
        <authorList>
            <person name="Sombolestani A."/>
        </authorList>
    </citation>
    <scope>NUCLEOTIDE SEQUENCE [LARGE SCALE GENOMIC DNA]</scope>
    <source>
        <strain evidence="1 2">LMG 21312</strain>
    </source>
</reference>
<sequence length="90" mass="9584">MAKSIFPVPGGTWAGMTEQQVTTARNAAQAALLALLSGTRPMSAGYTQGDGGRNVTFAGASETQLRNNLRELNALLGVGTPRRAMRIYFR</sequence>
<dbReference type="InterPro" id="IPR004174">
    <property type="entry name" value="GpW"/>
</dbReference>